<feature type="compositionally biased region" description="Polar residues" evidence="1">
    <location>
        <begin position="71"/>
        <end position="80"/>
    </location>
</feature>
<dbReference type="InterPro" id="IPR021475">
    <property type="entry name" value="Pants/Emi1-like"/>
</dbReference>
<evidence type="ECO:0000313" key="3">
    <source>
        <dbReference type="Proteomes" id="UP000807716"/>
    </source>
</evidence>
<dbReference type="OrthoDB" id="2017405at2759"/>
<evidence type="ECO:0000313" key="2">
    <source>
        <dbReference type="EMBL" id="KAG0267813.1"/>
    </source>
</evidence>
<comment type="caution">
    <text evidence="2">The sequence shown here is derived from an EMBL/GenBank/DDBJ whole genome shotgun (WGS) entry which is preliminary data.</text>
</comment>
<feature type="region of interest" description="Disordered" evidence="1">
    <location>
        <begin position="1"/>
        <end position="80"/>
    </location>
</feature>
<gene>
    <name evidence="2" type="ORF">DFQ27_008202</name>
</gene>
<feature type="compositionally biased region" description="Pro residues" evidence="1">
    <location>
        <begin position="37"/>
        <end position="47"/>
    </location>
</feature>
<reference evidence="2" key="1">
    <citation type="journal article" date="2020" name="Fungal Divers.">
        <title>Resolving the Mortierellaceae phylogeny through synthesis of multi-gene phylogenetics and phylogenomics.</title>
        <authorList>
            <person name="Vandepol N."/>
            <person name="Liber J."/>
            <person name="Desiro A."/>
            <person name="Na H."/>
            <person name="Kennedy M."/>
            <person name="Barry K."/>
            <person name="Grigoriev I.V."/>
            <person name="Miller A.N."/>
            <person name="O'Donnell K."/>
            <person name="Stajich J.E."/>
            <person name="Bonito G."/>
        </authorList>
    </citation>
    <scope>NUCLEOTIDE SEQUENCE</scope>
    <source>
        <strain evidence="2">BC1065</strain>
    </source>
</reference>
<dbReference type="PANTHER" id="PTHR28052">
    <property type="entry name" value="UPF0545 PROTEIN C22ORF39"/>
    <property type="match status" value="1"/>
</dbReference>
<feature type="compositionally biased region" description="Low complexity" evidence="1">
    <location>
        <begin position="26"/>
        <end position="36"/>
    </location>
</feature>
<dbReference type="PANTHER" id="PTHR28052:SF1">
    <property type="entry name" value="UPF0545 PROTEIN C22ORF39"/>
    <property type="match status" value="1"/>
</dbReference>
<organism evidence="2 3">
    <name type="scientific">Actinomortierella ambigua</name>
    <dbReference type="NCBI Taxonomy" id="1343610"/>
    <lineage>
        <taxon>Eukaryota</taxon>
        <taxon>Fungi</taxon>
        <taxon>Fungi incertae sedis</taxon>
        <taxon>Mucoromycota</taxon>
        <taxon>Mortierellomycotina</taxon>
        <taxon>Mortierellomycetes</taxon>
        <taxon>Mortierellales</taxon>
        <taxon>Mortierellaceae</taxon>
        <taxon>Actinomortierella</taxon>
    </lineage>
</organism>
<keyword evidence="3" id="KW-1185">Reference proteome</keyword>
<dbReference type="AlphaFoldDB" id="A0A9P6QGB4"/>
<protein>
    <submittedName>
        <fullName evidence="2">Uncharacterized protein</fullName>
    </submittedName>
</protein>
<dbReference type="EMBL" id="JAAAJB010000068">
    <property type="protein sequence ID" value="KAG0267813.1"/>
    <property type="molecule type" value="Genomic_DNA"/>
</dbReference>
<dbReference type="Pfam" id="PF11326">
    <property type="entry name" value="PANTS-like"/>
    <property type="match status" value="1"/>
</dbReference>
<accession>A0A9P6QGB4</accession>
<name>A0A9P6QGB4_9FUNG</name>
<evidence type="ECO:0000256" key="1">
    <source>
        <dbReference type="SAM" id="MobiDB-lite"/>
    </source>
</evidence>
<dbReference type="Proteomes" id="UP000807716">
    <property type="component" value="Unassembled WGS sequence"/>
</dbReference>
<sequence length="212" mass="23000">MGWFTRSSDSSKDKENSGATSAESVPHSAGGASTPAAPAPAPVPVPVPSHSSKDLPSSEPFSPIPIPDDQPTISAKNTSGAPIGAAIPSAVTVEQRMQKDLYIFDEYKPSEDMMEKYKVSDAINELFACSSLGSNIRNYYRYGTFRNCTDKYEKVKFCMSLKTNTDQVAQIMIQKREAELRAAKAAQPNSEDVWTVRPGPPEDLVELAQHSA</sequence>
<proteinExistence type="predicted"/>